<evidence type="ECO:0000313" key="5">
    <source>
        <dbReference type="EMBL" id="KAK4751074.1"/>
    </source>
</evidence>
<evidence type="ECO:0000259" key="2">
    <source>
        <dbReference type="Pfam" id="PF12552"/>
    </source>
</evidence>
<organism evidence="5 6">
    <name type="scientific">Trapa incisa</name>
    <dbReference type="NCBI Taxonomy" id="236973"/>
    <lineage>
        <taxon>Eukaryota</taxon>
        <taxon>Viridiplantae</taxon>
        <taxon>Streptophyta</taxon>
        <taxon>Embryophyta</taxon>
        <taxon>Tracheophyta</taxon>
        <taxon>Spermatophyta</taxon>
        <taxon>Magnoliopsida</taxon>
        <taxon>eudicotyledons</taxon>
        <taxon>Gunneridae</taxon>
        <taxon>Pentapetalae</taxon>
        <taxon>rosids</taxon>
        <taxon>malvids</taxon>
        <taxon>Myrtales</taxon>
        <taxon>Lythraceae</taxon>
        <taxon>Trapa</taxon>
    </lineage>
</organism>
<accession>A0AAN7JP37</accession>
<feature type="region of interest" description="Disordered" evidence="1">
    <location>
        <begin position="589"/>
        <end position="615"/>
    </location>
</feature>
<sequence length="936" mass="105032">MKGIQKNKAHKTDPPLPGCLGRMVSLFDLTAGMSANRLLMDKPHITGSALRTQSDAVRILDIPAGNKLDAKMVYPDLRNFPVRNSNCTSMKTLIAEELSKEVESKNGPPNVIAKLMGLDALPQQQHGVVMKTAQSEDCSHSFLNHSGGAAEHWNQEHDFLDRRMKWKAREYEDHGHYRDAYEVQKEYKRTNSMRENPPQGGPYGDKEMKKMELVRQKFIEAKRLASNEKLCQSKEFQDAVEVLSSNKEYFLKFLEEPNALISQNLYGLESSFSPPETKRITVLRPSRMVELEKFPSRRKKKECLINRSSQVLQDTNPRFVDERGNRPTQIVVLKPNAGKMSEMKSCFSLSSTSPRILHGENTFEDEGYRTVASREMIEENICHAQRKLLSDQEDETLMSFEKTENQYASGSYDDLEVMSPWHSWDCVNVNGFESPFSSSSFSRISYTPNSLVCREAKKHLSERWAMMSSSRGTQGRHSQRSSNTLGEMLALSETKKHVISNEECNAREVSSTIIADKAHAANVPEDLQMSKCLPASSMEHGQKIYFQQSVQEACKTNTYKEPTKKSSPSSFKGKISSFFFMRNKRSSKDKCFPTLSTEESQSAASDTPESPLPAYRHDEDTYYVNQFDEDSDIGVEECSSGIDFSGKSFLYPSQMQKNKGVASEEGDISNLKTASLGNSIENPDQPSPISVLELPYEDDDTATAESSGKHLPVHHHLMSNLINKSPHIGSVARTLSWDDSCSGSLSPDSSDPASRELFEQDWLLLVKKILSAAGIDGQTPGDTLSFNGHSLDGPLDPSLRDKLVNTEELDMMHESFRRQRKTYCKLVIDCVSEALSRITSHSLEPVGPQRAKLLSGKPSLTLLDQIMTMVREWLFHKMSAGEYDGLSLAVEMTVRDEVGGGGWWAKNFSLEVSNLGMEMEQELIGVLVDEALIDLQ</sequence>
<dbReference type="AlphaFoldDB" id="A0AAN7JP37"/>
<dbReference type="PANTHER" id="PTHR46634:SF3">
    <property type="entry name" value="M REDUCTASE II SUBUNIT GAMMA, PUTATIVE (DUF3741)-RELATED"/>
    <property type="match status" value="1"/>
</dbReference>
<dbReference type="InterPro" id="IPR022212">
    <property type="entry name" value="DUF3741"/>
</dbReference>
<proteinExistence type="predicted"/>
<feature type="domain" description="DUF3741" evidence="4">
    <location>
        <begin position="107"/>
        <end position="125"/>
    </location>
</feature>
<evidence type="ECO:0000259" key="4">
    <source>
        <dbReference type="Pfam" id="PF14383"/>
    </source>
</evidence>
<dbReference type="Pfam" id="PF14383">
    <property type="entry name" value="VARLMGL"/>
    <property type="match status" value="1"/>
</dbReference>
<dbReference type="PANTHER" id="PTHR46634">
    <property type="entry name" value="M REDUCTASE II SUBUNIT GAMMA, PUTATIVE (DUF3741)-RELATED"/>
    <property type="match status" value="1"/>
</dbReference>
<evidence type="ECO:0000259" key="3">
    <source>
        <dbReference type="Pfam" id="PF14309"/>
    </source>
</evidence>
<dbReference type="InterPro" id="IPR025486">
    <property type="entry name" value="DUF4378"/>
</dbReference>
<dbReference type="InterPro" id="IPR032795">
    <property type="entry name" value="DUF3741-assoc"/>
</dbReference>
<feature type="domain" description="DUF3741" evidence="2">
    <location>
        <begin position="215"/>
        <end position="258"/>
    </location>
</feature>
<feature type="compositionally biased region" description="Polar residues" evidence="1">
    <location>
        <begin position="594"/>
        <end position="608"/>
    </location>
</feature>
<evidence type="ECO:0000256" key="1">
    <source>
        <dbReference type="SAM" id="MobiDB-lite"/>
    </source>
</evidence>
<name>A0AAN7JP37_9MYRT</name>
<evidence type="ECO:0008006" key="7">
    <source>
        <dbReference type="Google" id="ProtNLM"/>
    </source>
</evidence>
<gene>
    <name evidence="5" type="ORF">SAY87_004556</name>
</gene>
<comment type="caution">
    <text evidence="5">The sequence shown here is derived from an EMBL/GenBank/DDBJ whole genome shotgun (WGS) entry which is preliminary data.</text>
</comment>
<keyword evidence="6" id="KW-1185">Reference proteome</keyword>
<feature type="domain" description="DUF4378" evidence="3">
    <location>
        <begin position="766"/>
        <end position="930"/>
    </location>
</feature>
<dbReference type="Pfam" id="PF12552">
    <property type="entry name" value="DUF3741"/>
    <property type="match status" value="1"/>
</dbReference>
<reference evidence="5 6" key="1">
    <citation type="journal article" date="2023" name="Hortic Res">
        <title>Pangenome of water caltrop reveals structural variations and asymmetric subgenome divergence after allopolyploidization.</title>
        <authorList>
            <person name="Zhang X."/>
            <person name="Chen Y."/>
            <person name="Wang L."/>
            <person name="Yuan Y."/>
            <person name="Fang M."/>
            <person name="Shi L."/>
            <person name="Lu R."/>
            <person name="Comes H.P."/>
            <person name="Ma Y."/>
            <person name="Chen Y."/>
            <person name="Huang G."/>
            <person name="Zhou Y."/>
            <person name="Zheng Z."/>
            <person name="Qiu Y."/>
        </authorList>
    </citation>
    <scope>NUCLEOTIDE SEQUENCE [LARGE SCALE GENOMIC DNA]</scope>
    <source>
        <tissue evidence="5">Roots</tissue>
    </source>
</reference>
<dbReference type="EMBL" id="JAXIOK010000017">
    <property type="protein sequence ID" value="KAK4751074.1"/>
    <property type="molecule type" value="Genomic_DNA"/>
</dbReference>
<evidence type="ECO:0000313" key="6">
    <source>
        <dbReference type="Proteomes" id="UP001345219"/>
    </source>
</evidence>
<dbReference type="Pfam" id="PF14309">
    <property type="entry name" value="DUF4378"/>
    <property type="match status" value="1"/>
</dbReference>
<protein>
    <recommendedName>
        <fullName evidence="7">DUF4378 domain-containing protein</fullName>
    </recommendedName>
</protein>
<dbReference type="Proteomes" id="UP001345219">
    <property type="component" value="Chromosome 4"/>
</dbReference>